<proteinExistence type="predicted"/>
<gene>
    <name evidence="1" type="ORF">T10_8368</name>
</gene>
<dbReference type="EMBL" id="JYDO01000621">
    <property type="protein sequence ID" value="KRZ64972.1"/>
    <property type="molecule type" value="Genomic_DNA"/>
</dbReference>
<dbReference type="Proteomes" id="UP000054843">
    <property type="component" value="Unassembled WGS sequence"/>
</dbReference>
<protein>
    <submittedName>
        <fullName evidence="1">Uncharacterized protein</fullName>
    </submittedName>
</protein>
<reference evidence="1 2" key="1">
    <citation type="submission" date="2015-01" db="EMBL/GenBank/DDBJ databases">
        <title>Evolution of Trichinella species and genotypes.</title>
        <authorList>
            <person name="Korhonen P.K."/>
            <person name="Edoardo P."/>
            <person name="Giuseppe L.R."/>
            <person name="Gasser R.B."/>
        </authorList>
    </citation>
    <scope>NUCLEOTIDE SEQUENCE [LARGE SCALE GENOMIC DNA]</scope>
    <source>
        <strain evidence="1">ISS1980</strain>
    </source>
</reference>
<organism evidence="1 2">
    <name type="scientific">Trichinella papuae</name>
    <dbReference type="NCBI Taxonomy" id="268474"/>
    <lineage>
        <taxon>Eukaryota</taxon>
        <taxon>Metazoa</taxon>
        <taxon>Ecdysozoa</taxon>
        <taxon>Nematoda</taxon>
        <taxon>Enoplea</taxon>
        <taxon>Dorylaimia</taxon>
        <taxon>Trichinellida</taxon>
        <taxon>Trichinellidae</taxon>
        <taxon>Trichinella</taxon>
    </lineage>
</organism>
<accession>A0A0V1M035</accession>
<evidence type="ECO:0000313" key="1">
    <source>
        <dbReference type="EMBL" id="KRZ64972.1"/>
    </source>
</evidence>
<evidence type="ECO:0000313" key="2">
    <source>
        <dbReference type="Proteomes" id="UP000054843"/>
    </source>
</evidence>
<sequence length="56" mass="6506">MLLESARIASGVYYLVGKNYIPLNCSHYNRIVIKRLRHYLDKSCSMQSATRFVVIL</sequence>
<dbReference type="AlphaFoldDB" id="A0A0V1M035"/>
<keyword evidence="2" id="KW-1185">Reference proteome</keyword>
<comment type="caution">
    <text evidence="1">The sequence shown here is derived from an EMBL/GenBank/DDBJ whole genome shotgun (WGS) entry which is preliminary data.</text>
</comment>
<name>A0A0V1M035_9BILA</name>